<dbReference type="Proteomes" id="UP000807769">
    <property type="component" value="Unassembled WGS sequence"/>
</dbReference>
<evidence type="ECO:0000313" key="2">
    <source>
        <dbReference type="EMBL" id="KAG1822762.1"/>
    </source>
</evidence>
<name>A0A9P7JHE8_9AGAM</name>
<reference evidence="2" key="1">
    <citation type="journal article" date="2020" name="New Phytol.">
        <title>Comparative genomics reveals dynamic genome evolution in host specialist ectomycorrhizal fungi.</title>
        <authorList>
            <person name="Lofgren L.A."/>
            <person name="Nguyen N.H."/>
            <person name="Vilgalys R."/>
            <person name="Ruytinx J."/>
            <person name="Liao H.L."/>
            <person name="Branco S."/>
            <person name="Kuo A."/>
            <person name="LaButti K."/>
            <person name="Lipzen A."/>
            <person name="Andreopoulos W."/>
            <person name="Pangilinan J."/>
            <person name="Riley R."/>
            <person name="Hundley H."/>
            <person name="Na H."/>
            <person name="Barry K."/>
            <person name="Grigoriev I.V."/>
            <person name="Stajich J.E."/>
            <person name="Kennedy P.G."/>
        </authorList>
    </citation>
    <scope>NUCLEOTIDE SEQUENCE</scope>
    <source>
        <strain evidence="2">MN1</strain>
    </source>
</reference>
<dbReference type="OrthoDB" id="2693377at2759"/>
<sequence length="1215" mass="134810">MTFWSENTAQISSNIRKLDMQSVILQYEEHNQSLQCNNANALTSLDKNHHKEVVELQNNMAKAQNEAHTEIGQKEARFEHEMRLAKDRFLADKEAELICLNASYSSKIDSLNVLTISQSQIQHANTLSPTSPPAWQHLVGKKPVATCTNIIGFAPIPDISSESDADEEPQMTSNGLPLTSLLGDVPIVHVTVGMLAEVLAKVLQIPHTSSPQGPHSGHKLLKPPVENFTNNQCQDNKANIRELFKTTFHATKDEEYMLHVPVLHKAILSFADETGPGPDPLALQWDMVTTHKSKWNQKVINFLFNATSVGGKLSLSALVMVLVRPCNKWEIDLWIRQMSDCGLLGFSLTGQWNATGKDDQVVWAYLQSMMENLGKDGMSSDMNFGHEMQIIDQQHLMGATIFTPCGSKPAKCFCNANQDSSHNAIEDLPTAFYDPTWLTEQSQYCMSENMGRPIIINMDGLISQMHSQEFHHNCSERSVPRTVPSENNPCFIPSKMYCAADITGTPNDHLTFLGFHNMPAHNIIHLYAQYCSLQCCIDPLMCSDGCNTFIAGGVGPSVWVKVYTMGCSHFVASTYNYCNFTMVLHLNFILGCIQYFISQLPILTSTNNNFPVLGTTSCDLKQVNIIKIMFNRISHLCNGKLDKLPLQSKKFFKFMQQSQDFVSQTDQSQVSKTDFPGSLGPSKATYVKLLWYIPMLHIDEAVAKAKLPPHGFNQLDNKSDVFLKCKADAQLGPFAIKCVTLYEPCNSKVFIWSLPVEILITTIALLGALDLHLVTQVSSLLREIAMLLFFLDRNFPTSLQDLFHICVDSPNFDILSTWRQMDTFHLPHMVLSWLDLDLQSSQLSAFSHFLESIPCKLIQYITLFWNFNILTSPILSQIVRLLENICASSVKELTCMGFCDDAVSPSVTGLAQIQACVGLNTLKAFDASSWTFFSLKLLPFTIQTICLSQCLEKLQLSSVKLSSAQWDKPLCHFVIPMLVELRVNGDYCDSIGHLVLSLPNGHSSAAMMCLLGAHSMVHIKHLVIDYSDGLVPSAPGDPLALSMAWIQALPQVKCVTLRGYLATAAGDLLDIMCSFAAGNVELAVDLHVSPDLAPCLIELCTRCCKVGGDGVPGNPGGKEVPTTQKTIHLLQDANLPSLSEHEASVLHLAHQQLEPNTSQVDNLAAKLFAIMLTDNDANPDSHSKLWNSHSEVQQDKGKVYHSLDSIARFTEDDVQ</sequence>
<keyword evidence="1" id="KW-0175">Coiled coil</keyword>
<dbReference type="EMBL" id="JABBWG010000005">
    <property type="protein sequence ID" value="KAG1822762.1"/>
    <property type="molecule type" value="Genomic_DNA"/>
</dbReference>
<dbReference type="GeneID" id="64626509"/>
<proteinExistence type="predicted"/>
<evidence type="ECO:0000256" key="1">
    <source>
        <dbReference type="SAM" id="Coils"/>
    </source>
</evidence>
<dbReference type="RefSeq" id="XP_041197168.1">
    <property type="nucleotide sequence ID" value="XM_041332492.1"/>
</dbReference>
<keyword evidence="3" id="KW-1185">Reference proteome</keyword>
<dbReference type="AlphaFoldDB" id="A0A9P7JHE8"/>
<comment type="caution">
    <text evidence="2">The sequence shown here is derived from an EMBL/GenBank/DDBJ whole genome shotgun (WGS) entry which is preliminary data.</text>
</comment>
<accession>A0A9P7JHE8</accession>
<evidence type="ECO:0000313" key="3">
    <source>
        <dbReference type="Proteomes" id="UP000807769"/>
    </source>
</evidence>
<feature type="coiled-coil region" evidence="1">
    <location>
        <begin position="46"/>
        <end position="73"/>
    </location>
</feature>
<gene>
    <name evidence="2" type="ORF">BJ212DRAFT_1296730</name>
</gene>
<protein>
    <submittedName>
        <fullName evidence="2">Uncharacterized protein</fullName>
    </submittedName>
</protein>
<organism evidence="2 3">
    <name type="scientific">Suillus subaureus</name>
    <dbReference type="NCBI Taxonomy" id="48587"/>
    <lineage>
        <taxon>Eukaryota</taxon>
        <taxon>Fungi</taxon>
        <taxon>Dikarya</taxon>
        <taxon>Basidiomycota</taxon>
        <taxon>Agaricomycotina</taxon>
        <taxon>Agaricomycetes</taxon>
        <taxon>Agaricomycetidae</taxon>
        <taxon>Boletales</taxon>
        <taxon>Suillineae</taxon>
        <taxon>Suillaceae</taxon>
        <taxon>Suillus</taxon>
    </lineage>
</organism>